<accession>A0ABQ7ZLL3</accession>
<comment type="caution">
    <text evidence="1">The sequence shown here is derived from an EMBL/GenBank/DDBJ whole genome shotgun (WGS) entry which is preliminary data.</text>
</comment>
<keyword evidence="2" id="KW-1185">Reference proteome</keyword>
<feature type="non-terminal residue" evidence="1">
    <location>
        <position position="151"/>
    </location>
</feature>
<gene>
    <name evidence="1" type="ORF">HID58_068445</name>
</gene>
<proteinExistence type="predicted"/>
<evidence type="ECO:0000313" key="1">
    <source>
        <dbReference type="EMBL" id="KAH0881051.1"/>
    </source>
</evidence>
<sequence>MTRLQIPMYPSVARGISLGLMSPDPPEPPDPPDLGSVMVESNLVTVTMGMDLRVVLAEEWWEERGRDSSLDGERDLGLMVTDFLETGGGGSGGGGGDSWCSSDSDSEFLDPSYLSDQIQRIAMEIVDWIIFFSAWTYGLETSKYMPYAAAY</sequence>
<dbReference type="Proteomes" id="UP000824890">
    <property type="component" value="Unassembled WGS sequence"/>
</dbReference>
<reference evidence="1 2" key="1">
    <citation type="submission" date="2021-05" db="EMBL/GenBank/DDBJ databases">
        <title>Genome Assembly of Synthetic Allotetraploid Brassica napus Reveals Homoeologous Exchanges between Subgenomes.</title>
        <authorList>
            <person name="Davis J.T."/>
        </authorList>
    </citation>
    <scope>NUCLEOTIDE SEQUENCE [LARGE SCALE GENOMIC DNA]</scope>
    <source>
        <strain evidence="2">cv. Da-Ae</strain>
        <tissue evidence="1">Seedling</tissue>
    </source>
</reference>
<name>A0ABQ7ZLL3_BRANA</name>
<protein>
    <submittedName>
        <fullName evidence="1">Uncharacterized protein</fullName>
    </submittedName>
</protein>
<dbReference type="EMBL" id="JAGKQM010000015">
    <property type="protein sequence ID" value="KAH0881051.1"/>
    <property type="molecule type" value="Genomic_DNA"/>
</dbReference>
<organism evidence="1 2">
    <name type="scientific">Brassica napus</name>
    <name type="common">Rape</name>
    <dbReference type="NCBI Taxonomy" id="3708"/>
    <lineage>
        <taxon>Eukaryota</taxon>
        <taxon>Viridiplantae</taxon>
        <taxon>Streptophyta</taxon>
        <taxon>Embryophyta</taxon>
        <taxon>Tracheophyta</taxon>
        <taxon>Spermatophyta</taxon>
        <taxon>Magnoliopsida</taxon>
        <taxon>eudicotyledons</taxon>
        <taxon>Gunneridae</taxon>
        <taxon>Pentapetalae</taxon>
        <taxon>rosids</taxon>
        <taxon>malvids</taxon>
        <taxon>Brassicales</taxon>
        <taxon>Brassicaceae</taxon>
        <taxon>Brassiceae</taxon>
        <taxon>Brassica</taxon>
    </lineage>
</organism>
<evidence type="ECO:0000313" key="2">
    <source>
        <dbReference type="Proteomes" id="UP000824890"/>
    </source>
</evidence>